<keyword evidence="2" id="KW-1185">Reference proteome</keyword>
<evidence type="ECO:0000313" key="1">
    <source>
        <dbReference type="EMBL" id="GFS43278.1"/>
    </source>
</evidence>
<evidence type="ECO:0000313" key="2">
    <source>
        <dbReference type="Proteomes" id="UP000585474"/>
    </source>
</evidence>
<protein>
    <submittedName>
        <fullName evidence="1">Uncharacterized protein</fullName>
    </submittedName>
</protein>
<accession>A0A7J0DX08</accession>
<organism evidence="1 2">
    <name type="scientific">Actinidia rufa</name>
    <dbReference type="NCBI Taxonomy" id="165716"/>
    <lineage>
        <taxon>Eukaryota</taxon>
        <taxon>Viridiplantae</taxon>
        <taxon>Streptophyta</taxon>
        <taxon>Embryophyta</taxon>
        <taxon>Tracheophyta</taxon>
        <taxon>Spermatophyta</taxon>
        <taxon>Magnoliopsida</taxon>
        <taxon>eudicotyledons</taxon>
        <taxon>Gunneridae</taxon>
        <taxon>Pentapetalae</taxon>
        <taxon>asterids</taxon>
        <taxon>Ericales</taxon>
        <taxon>Actinidiaceae</taxon>
        <taxon>Actinidia</taxon>
    </lineage>
</organism>
<reference evidence="2" key="1">
    <citation type="submission" date="2019-07" db="EMBL/GenBank/DDBJ databases">
        <title>De Novo Assembly of kiwifruit Actinidia rufa.</title>
        <authorList>
            <person name="Sugita-Konishi S."/>
            <person name="Sato K."/>
            <person name="Mori E."/>
            <person name="Abe Y."/>
            <person name="Kisaki G."/>
            <person name="Hamano K."/>
            <person name="Suezawa K."/>
            <person name="Otani M."/>
            <person name="Fukuda T."/>
            <person name="Manabe T."/>
            <person name="Gomi K."/>
            <person name="Tabuchi M."/>
            <person name="Akimitsu K."/>
            <person name="Kataoka I."/>
        </authorList>
    </citation>
    <scope>NUCLEOTIDE SEQUENCE [LARGE SCALE GENOMIC DNA]</scope>
    <source>
        <strain evidence="2">cv. Fuchu</strain>
    </source>
</reference>
<dbReference type="AlphaFoldDB" id="A0A7J0DX08"/>
<name>A0A7J0DX08_9ERIC</name>
<gene>
    <name evidence="1" type="ORF">Acr_00g0084540</name>
</gene>
<proteinExistence type="predicted"/>
<comment type="caution">
    <text evidence="1">The sequence shown here is derived from an EMBL/GenBank/DDBJ whole genome shotgun (WGS) entry which is preliminary data.</text>
</comment>
<dbReference type="Proteomes" id="UP000585474">
    <property type="component" value="Unassembled WGS sequence"/>
</dbReference>
<dbReference type="EMBL" id="BJWL01000417">
    <property type="protein sequence ID" value="GFS43278.1"/>
    <property type="molecule type" value="Genomic_DNA"/>
</dbReference>
<sequence>MTILVEQPDLGFQVEDKVTSDHTNNELVLDGGFAEPKPVPNAGFVAPEINSFGHTST</sequence>